<dbReference type="Gene3D" id="3.40.30.10">
    <property type="entry name" value="Glutaredoxin"/>
    <property type="match status" value="1"/>
</dbReference>
<evidence type="ECO:0000256" key="4">
    <source>
        <dbReference type="ARBA" id="ARBA00023284"/>
    </source>
</evidence>
<evidence type="ECO:0000256" key="3">
    <source>
        <dbReference type="ARBA" id="ARBA00023157"/>
    </source>
</evidence>
<sequence>MKFKLLILAALAPFLASAQAPNFTITGKIGTIGTPAKVYFDYMDNGASHEDSALVVNGVFKFSGTISGNVTSRMAFDHTGQGKPHAIYAPGNDVIYFFFGREKIQITSADSLSNAKVTGSKVYDEFVAYNKQIGGTIMDLTKAVNADFNSGTPEQQKDTAYTKAVDARYRQNIANRSLKQLEFAKNNPNSFFAVVALSESAGTKVDVAKIQPIFNALNPALRNNDFGKELAQRITAATTTGVGVQAPAFTQNDVNGKPVSLASLKGKYVLVEFWASWCAPCRAGNPNLVKQYQLYKDKGFEIISVSLDSDKAKWLDAIAKDGLPWIHVSDLKGWNNEVGRLYGVRAVPQSFLLDRDGKIIGNTLRDESLNQKLAEIMKN</sequence>
<dbReference type="Pfam" id="PF14289">
    <property type="entry name" value="DUF4369"/>
    <property type="match status" value="1"/>
</dbReference>
<dbReference type="PANTHER" id="PTHR42852">
    <property type="entry name" value="THIOL:DISULFIDE INTERCHANGE PROTEIN DSBE"/>
    <property type="match status" value="1"/>
</dbReference>
<accession>A0A1G6WW51</accession>
<dbReference type="OrthoDB" id="750178at2"/>
<dbReference type="InterPro" id="IPR013740">
    <property type="entry name" value="Redoxin"/>
</dbReference>
<dbReference type="PROSITE" id="PS51352">
    <property type="entry name" value="THIOREDOXIN_2"/>
    <property type="match status" value="1"/>
</dbReference>
<dbReference type="RefSeq" id="WP_091146094.1">
    <property type="nucleotide sequence ID" value="NZ_FNAI01000002.1"/>
</dbReference>
<dbReference type="InterPro" id="IPR025380">
    <property type="entry name" value="DUF4369"/>
</dbReference>
<feature type="domain" description="Thioredoxin" evidence="6">
    <location>
        <begin position="240"/>
        <end position="379"/>
    </location>
</feature>
<dbReference type="PROSITE" id="PS00194">
    <property type="entry name" value="THIOREDOXIN_1"/>
    <property type="match status" value="1"/>
</dbReference>
<feature type="chain" id="PRO_5011455015" evidence="5">
    <location>
        <begin position="21"/>
        <end position="379"/>
    </location>
</feature>
<dbReference type="InterPro" id="IPR036249">
    <property type="entry name" value="Thioredoxin-like_sf"/>
</dbReference>
<evidence type="ECO:0000256" key="5">
    <source>
        <dbReference type="SAM" id="SignalP"/>
    </source>
</evidence>
<dbReference type="CDD" id="cd02966">
    <property type="entry name" value="TlpA_like_family"/>
    <property type="match status" value="1"/>
</dbReference>
<keyword evidence="3" id="KW-1015">Disulfide bond</keyword>
<keyword evidence="2" id="KW-0201">Cytochrome c-type biogenesis</keyword>
<dbReference type="InterPro" id="IPR050553">
    <property type="entry name" value="Thioredoxin_ResA/DsbE_sf"/>
</dbReference>
<evidence type="ECO:0000313" key="8">
    <source>
        <dbReference type="Proteomes" id="UP000199072"/>
    </source>
</evidence>
<keyword evidence="8" id="KW-1185">Reference proteome</keyword>
<name>A0A1G6WW51_9SPHI</name>
<dbReference type="Proteomes" id="UP000199072">
    <property type="component" value="Unassembled WGS sequence"/>
</dbReference>
<dbReference type="GO" id="GO:0016491">
    <property type="term" value="F:oxidoreductase activity"/>
    <property type="evidence" value="ECO:0007669"/>
    <property type="project" value="InterPro"/>
</dbReference>
<reference evidence="7 8" key="1">
    <citation type="submission" date="2016-10" db="EMBL/GenBank/DDBJ databases">
        <authorList>
            <person name="de Groot N.N."/>
        </authorList>
    </citation>
    <scope>NUCLEOTIDE SEQUENCE [LARGE SCALE GENOMIC DNA]</scope>
    <source>
        <strain evidence="7 8">47C3B</strain>
    </source>
</reference>
<keyword evidence="5" id="KW-0732">Signal</keyword>
<keyword evidence="4" id="KW-0676">Redox-active center</keyword>
<comment type="subcellular location">
    <subcellularLocation>
        <location evidence="1">Cell envelope</location>
    </subcellularLocation>
</comment>
<dbReference type="InterPro" id="IPR013766">
    <property type="entry name" value="Thioredoxin_domain"/>
</dbReference>
<protein>
    <submittedName>
        <fullName evidence="7">Peroxiredoxin</fullName>
    </submittedName>
</protein>
<organism evidence="7 8">
    <name type="scientific">Mucilaginibacter pineti</name>
    <dbReference type="NCBI Taxonomy" id="1391627"/>
    <lineage>
        <taxon>Bacteria</taxon>
        <taxon>Pseudomonadati</taxon>
        <taxon>Bacteroidota</taxon>
        <taxon>Sphingobacteriia</taxon>
        <taxon>Sphingobacteriales</taxon>
        <taxon>Sphingobacteriaceae</taxon>
        <taxon>Mucilaginibacter</taxon>
    </lineage>
</organism>
<evidence type="ECO:0000313" key="7">
    <source>
        <dbReference type="EMBL" id="SDD70019.1"/>
    </source>
</evidence>
<dbReference type="GO" id="GO:0030313">
    <property type="term" value="C:cell envelope"/>
    <property type="evidence" value="ECO:0007669"/>
    <property type="project" value="UniProtKB-SubCell"/>
</dbReference>
<proteinExistence type="predicted"/>
<evidence type="ECO:0000256" key="2">
    <source>
        <dbReference type="ARBA" id="ARBA00022748"/>
    </source>
</evidence>
<dbReference type="AlphaFoldDB" id="A0A1G6WW51"/>
<feature type="signal peptide" evidence="5">
    <location>
        <begin position="1"/>
        <end position="20"/>
    </location>
</feature>
<dbReference type="PANTHER" id="PTHR42852:SF6">
    <property type="entry name" value="THIOL:DISULFIDE INTERCHANGE PROTEIN DSBE"/>
    <property type="match status" value="1"/>
</dbReference>
<dbReference type="GO" id="GO:0017004">
    <property type="term" value="P:cytochrome complex assembly"/>
    <property type="evidence" value="ECO:0007669"/>
    <property type="project" value="UniProtKB-KW"/>
</dbReference>
<dbReference type="STRING" id="1391627.SAMN05216464_102315"/>
<gene>
    <name evidence="7" type="ORF">SAMN05216464_102315</name>
</gene>
<evidence type="ECO:0000256" key="1">
    <source>
        <dbReference type="ARBA" id="ARBA00004196"/>
    </source>
</evidence>
<dbReference type="EMBL" id="FNAI01000002">
    <property type="protein sequence ID" value="SDD70019.1"/>
    <property type="molecule type" value="Genomic_DNA"/>
</dbReference>
<dbReference type="SUPFAM" id="SSF52833">
    <property type="entry name" value="Thioredoxin-like"/>
    <property type="match status" value="1"/>
</dbReference>
<evidence type="ECO:0000259" key="6">
    <source>
        <dbReference type="PROSITE" id="PS51352"/>
    </source>
</evidence>
<dbReference type="InterPro" id="IPR017937">
    <property type="entry name" value="Thioredoxin_CS"/>
</dbReference>
<dbReference type="Pfam" id="PF08534">
    <property type="entry name" value="Redoxin"/>
    <property type="match status" value="1"/>
</dbReference>